<dbReference type="EMBL" id="JACDTQ010000370">
    <property type="protein sequence ID" value="KAF5928276.1"/>
    <property type="molecule type" value="Genomic_DNA"/>
</dbReference>
<gene>
    <name evidence="1" type="ORF">HPG69_014881</name>
</gene>
<organism evidence="1 2">
    <name type="scientific">Diceros bicornis minor</name>
    <name type="common">South-central black rhinoceros</name>
    <dbReference type="NCBI Taxonomy" id="77932"/>
    <lineage>
        <taxon>Eukaryota</taxon>
        <taxon>Metazoa</taxon>
        <taxon>Chordata</taxon>
        <taxon>Craniata</taxon>
        <taxon>Vertebrata</taxon>
        <taxon>Euteleostomi</taxon>
        <taxon>Mammalia</taxon>
        <taxon>Eutheria</taxon>
        <taxon>Laurasiatheria</taxon>
        <taxon>Perissodactyla</taxon>
        <taxon>Rhinocerotidae</taxon>
        <taxon>Diceros</taxon>
    </lineage>
</organism>
<evidence type="ECO:0000313" key="1">
    <source>
        <dbReference type="EMBL" id="KAF5928276.1"/>
    </source>
</evidence>
<comment type="caution">
    <text evidence="1">The sequence shown here is derived from an EMBL/GenBank/DDBJ whole genome shotgun (WGS) entry which is preliminary data.</text>
</comment>
<name>A0A7J7FKR2_DICBM</name>
<sequence length="70" mass="7611">MVLKAQKQVPAPHPLKAKAKANALKAKKAVRPQPQKRGHLNVVHLPMAQDTAVQKAAQISSEECPQEKQA</sequence>
<evidence type="ECO:0000313" key="2">
    <source>
        <dbReference type="Proteomes" id="UP000551758"/>
    </source>
</evidence>
<keyword evidence="2" id="KW-1185">Reference proteome</keyword>
<dbReference type="AlphaFoldDB" id="A0A7J7FKR2"/>
<protein>
    <submittedName>
        <fullName evidence="1">Uncharacterized protein</fullName>
    </submittedName>
</protein>
<proteinExistence type="predicted"/>
<reference evidence="1 2" key="1">
    <citation type="journal article" date="2020" name="Mol. Biol. Evol.">
        <title>Interspecific Gene Flow and the Evolution of Specialization in Black and White Rhinoceros.</title>
        <authorList>
            <person name="Moodley Y."/>
            <person name="Westbury M.V."/>
            <person name="Russo I.M."/>
            <person name="Gopalakrishnan S."/>
            <person name="Rakotoarivelo A."/>
            <person name="Olsen R.A."/>
            <person name="Prost S."/>
            <person name="Tunstall T."/>
            <person name="Ryder O.A."/>
            <person name="Dalen L."/>
            <person name="Bruford M.W."/>
        </authorList>
    </citation>
    <scope>NUCLEOTIDE SEQUENCE [LARGE SCALE GENOMIC DNA]</scope>
    <source>
        <strain evidence="1">SBR-YM</strain>
        <tissue evidence="1">Skin</tissue>
    </source>
</reference>
<accession>A0A7J7FKR2</accession>
<dbReference type="Proteomes" id="UP000551758">
    <property type="component" value="Unassembled WGS sequence"/>
</dbReference>